<name>A0ABU5C798_9BACI</name>
<dbReference type="InterPro" id="IPR036244">
    <property type="entry name" value="TipA-like_antibiotic-bd"/>
</dbReference>
<keyword evidence="3" id="KW-0010">Activator</keyword>
<protein>
    <submittedName>
        <fullName evidence="6">MerR family transcriptional regulator</fullName>
    </submittedName>
</protein>
<dbReference type="InterPro" id="IPR047057">
    <property type="entry name" value="MerR_fam"/>
</dbReference>
<reference evidence="6 7" key="1">
    <citation type="submission" date="2023-10" db="EMBL/GenBank/DDBJ databases">
        <title>Virgibacillus halophilus 5B73C genome.</title>
        <authorList>
            <person name="Miliotis G."/>
            <person name="Sengupta P."/>
            <person name="Hameed A."/>
            <person name="Chuvochina M."/>
            <person name="Mcdonagh F."/>
            <person name="Simpson A.C."/>
            <person name="Singh N.K."/>
            <person name="Rekha P.D."/>
            <person name="Raman K."/>
            <person name="Hugenholtz P."/>
            <person name="Venkateswaran K."/>
        </authorList>
    </citation>
    <scope>NUCLEOTIDE SEQUENCE [LARGE SCALE GENOMIC DNA]</scope>
    <source>
        <strain evidence="6 7">5B73C</strain>
    </source>
</reference>
<dbReference type="Gene3D" id="1.10.490.50">
    <property type="entry name" value="Antibiotic binding domain of TipA-like multidrug resistance regulators"/>
    <property type="match status" value="1"/>
</dbReference>
<dbReference type="SMART" id="SM00422">
    <property type="entry name" value="HTH_MERR"/>
    <property type="match status" value="1"/>
</dbReference>
<dbReference type="Pfam" id="PF13411">
    <property type="entry name" value="MerR_1"/>
    <property type="match status" value="1"/>
</dbReference>
<comment type="caution">
    <text evidence="6">The sequence shown here is derived from an EMBL/GenBank/DDBJ whole genome shotgun (WGS) entry which is preliminary data.</text>
</comment>
<gene>
    <name evidence="6" type="ORF">RWE15_12475</name>
</gene>
<organism evidence="6 7">
    <name type="scientific">Tigheibacillus halophilus</name>
    <dbReference type="NCBI Taxonomy" id="361280"/>
    <lineage>
        <taxon>Bacteria</taxon>
        <taxon>Bacillati</taxon>
        <taxon>Bacillota</taxon>
        <taxon>Bacilli</taxon>
        <taxon>Bacillales</taxon>
        <taxon>Bacillaceae</taxon>
        <taxon>Tigheibacillus</taxon>
    </lineage>
</organism>
<dbReference type="PANTHER" id="PTHR30204:SF90">
    <property type="entry name" value="HTH-TYPE TRANSCRIPTIONAL ACTIVATOR MTA"/>
    <property type="match status" value="1"/>
</dbReference>
<dbReference type="Pfam" id="PF07739">
    <property type="entry name" value="TipAS"/>
    <property type="match status" value="1"/>
</dbReference>
<dbReference type="InterPro" id="IPR000551">
    <property type="entry name" value="MerR-type_HTH_dom"/>
</dbReference>
<dbReference type="PANTHER" id="PTHR30204">
    <property type="entry name" value="REDOX-CYCLING DRUG-SENSING TRANSCRIPTIONAL ACTIVATOR SOXR"/>
    <property type="match status" value="1"/>
</dbReference>
<dbReference type="SUPFAM" id="SSF46955">
    <property type="entry name" value="Putative DNA-binding domain"/>
    <property type="match status" value="1"/>
</dbReference>
<dbReference type="CDD" id="cd01106">
    <property type="entry name" value="HTH_TipAL-Mta"/>
    <property type="match status" value="1"/>
</dbReference>
<dbReference type="SUPFAM" id="SSF89082">
    <property type="entry name" value="Antibiotic binding domain of TipA-like multidrug resistance regulators"/>
    <property type="match status" value="1"/>
</dbReference>
<dbReference type="EMBL" id="JAWDIP010000003">
    <property type="protein sequence ID" value="MDY0395085.1"/>
    <property type="molecule type" value="Genomic_DNA"/>
</dbReference>
<sequence length="255" mass="29641">MEYTVNKLAKMSGVSGRTLRYYDQIGLLKPARISSSGYRIYGEKEVDLLQQILFYREMEISLEEITSILHDPDFNRMAALKKHYHSLQKKRARLDRLMATVEKTIVNAEEGAFMQDEEKFAGFKEKLIEENDQQYGKEIREKYGEETIHASNEKLRGLSQEKFQAMTALEEEIFELLEKAAAIGDPASEAAQELAEKHKRWLMFTWLNYTKEAHAGLAKMYVSDERFAAYYDKRVKNGAKILRDAIWYYTGNPHA</sequence>
<keyword evidence="7" id="KW-1185">Reference proteome</keyword>
<evidence type="ECO:0000313" key="6">
    <source>
        <dbReference type="EMBL" id="MDY0395085.1"/>
    </source>
</evidence>
<dbReference type="Proteomes" id="UP001281447">
    <property type="component" value="Unassembled WGS sequence"/>
</dbReference>
<keyword evidence="2" id="KW-0238">DNA-binding</keyword>
<evidence type="ECO:0000256" key="4">
    <source>
        <dbReference type="ARBA" id="ARBA00023163"/>
    </source>
</evidence>
<feature type="domain" description="HTH merR-type" evidence="5">
    <location>
        <begin position="1"/>
        <end position="71"/>
    </location>
</feature>
<evidence type="ECO:0000256" key="2">
    <source>
        <dbReference type="ARBA" id="ARBA00023125"/>
    </source>
</evidence>
<keyword evidence="1" id="KW-0805">Transcription regulation</keyword>
<proteinExistence type="predicted"/>
<evidence type="ECO:0000256" key="3">
    <source>
        <dbReference type="ARBA" id="ARBA00023159"/>
    </source>
</evidence>
<accession>A0ABU5C798</accession>
<evidence type="ECO:0000259" key="5">
    <source>
        <dbReference type="PROSITE" id="PS50937"/>
    </source>
</evidence>
<evidence type="ECO:0000256" key="1">
    <source>
        <dbReference type="ARBA" id="ARBA00023015"/>
    </source>
</evidence>
<dbReference type="PRINTS" id="PR00040">
    <property type="entry name" value="HTHMERR"/>
</dbReference>
<dbReference type="RefSeq" id="WP_390355877.1">
    <property type="nucleotide sequence ID" value="NZ_JBHUIZ010000012.1"/>
</dbReference>
<dbReference type="PROSITE" id="PS50937">
    <property type="entry name" value="HTH_MERR_2"/>
    <property type="match status" value="1"/>
</dbReference>
<keyword evidence="4" id="KW-0804">Transcription</keyword>
<evidence type="ECO:0000313" key="7">
    <source>
        <dbReference type="Proteomes" id="UP001281447"/>
    </source>
</evidence>
<dbReference type="InterPro" id="IPR012925">
    <property type="entry name" value="TipAS_dom"/>
</dbReference>
<dbReference type="InterPro" id="IPR009061">
    <property type="entry name" value="DNA-bd_dom_put_sf"/>
</dbReference>
<dbReference type="Gene3D" id="1.10.1660.10">
    <property type="match status" value="1"/>
</dbReference>